<dbReference type="Proteomes" id="UP001152747">
    <property type="component" value="Unassembled WGS sequence"/>
</dbReference>
<accession>A0A9P1I5W7</accession>
<sequence length="637" mass="73884">MYFKKPSNVNESFHFGKYPDYELSETTSWLGNQLLLYTLYHFLPLSNGSTQYFSTEFMTKRDSSGIPAGMVEDFSVPELLNGPDQTIYHKLPYFVSNPSLRKVSTPTEMCKNPDMIYKIGFRNFQKYVELGLPIQAKCTACQPIVQGLPTFFYLYPERDFNIEMHKLPISSRKISLDPDYCTKTDCEKSPRIAPLQAWIMNKSMKLAKENYTIATQYIGRWSNEQTTNNNYRFLQGEQDGEMFISRPDKLGFQEGITLQCAMELETGNNMIASNVFVNIDFLKALPTKAEDRSGFHNNPFRYMDYDVNKNGQFKYPVVQSIKDNLEIFINWEEWSCCSACCCPSSLCGYERQTATDCENVYSSKSRRGLLSIRKIDLNKKSGFDEYLNIAPYSTRGIPAWSTVYHGERHEGVAASMLSKFYIKNGLRRGMNSGVILESKSCKDDKQKFNCVEWAKCQGIELDGVVDSDLENEIDTCQTLDFSDILIGNQDVQIPAILNENFRIRIDPEIYDMDKTAIEWRINLREPKKFRPDVNCQIQGIVMRRNEILVIGIKNFKTKIDMITNRKTKIRISFRDRNHRTSVENIYWTVFYWSIAILIFFIGLIRFVVYIQKEKMERVKKTLKMRQAAVKSTENSKT</sequence>
<name>A0A9P1I5W7_9PELO</name>
<dbReference type="AlphaFoldDB" id="A0A9P1I5W7"/>
<feature type="transmembrane region" description="Helical" evidence="1">
    <location>
        <begin position="585"/>
        <end position="610"/>
    </location>
</feature>
<dbReference type="EMBL" id="CANHGI010000001">
    <property type="protein sequence ID" value="CAI5439272.1"/>
    <property type="molecule type" value="Genomic_DNA"/>
</dbReference>
<keyword evidence="3" id="KW-1185">Reference proteome</keyword>
<keyword evidence="1" id="KW-0812">Transmembrane</keyword>
<comment type="caution">
    <text evidence="2">The sequence shown here is derived from an EMBL/GenBank/DDBJ whole genome shotgun (WGS) entry which is preliminary data.</text>
</comment>
<keyword evidence="1" id="KW-0472">Membrane</keyword>
<dbReference type="OrthoDB" id="5856587at2759"/>
<reference evidence="2" key="1">
    <citation type="submission" date="2022-11" db="EMBL/GenBank/DDBJ databases">
        <authorList>
            <person name="Kikuchi T."/>
        </authorList>
    </citation>
    <scope>NUCLEOTIDE SEQUENCE</scope>
    <source>
        <strain evidence="2">PS1010</strain>
    </source>
</reference>
<evidence type="ECO:0000256" key="1">
    <source>
        <dbReference type="SAM" id="Phobius"/>
    </source>
</evidence>
<gene>
    <name evidence="2" type="ORF">CAMP_LOCUS1909</name>
</gene>
<keyword evidence="1" id="KW-1133">Transmembrane helix</keyword>
<proteinExistence type="predicted"/>
<evidence type="ECO:0000313" key="2">
    <source>
        <dbReference type="EMBL" id="CAI5439272.1"/>
    </source>
</evidence>
<protein>
    <submittedName>
        <fullName evidence="2">Uncharacterized protein</fullName>
    </submittedName>
</protein>
<evidence type="ECO:0000313" key="3">
    <source>
        <dbReference type="Proteomes" id="UP001152747"/>
    </source>
</evidence>
<organism evidence="2 3">
    <name type="scientific">Caenorhabditis angaria</name>
    <dbReference type="NCBI Taxonomy" id="860376"/>
    <lineage>
        <taxon>Eukaryota</taxon>
        <taxon>Metazoa</taxon>
        <taxon>Ecdysozoa</taxon>
        <taxon>Nematoda</taxon>
        <taxon>Chromadorea</taxon>
        <taxon>Rhabditida</taxon>
        <taxon>Rhabditina</taxon>
        <taxon>Rhabditomorpha</taxon>
        <taxon>Rhabditoidea</taxon>
        <taxon>Rhabditidae</taxon>
        <taxon>Peloderinae</taxon>
        <taxon>Caenorhabditis</taxon>
    </lineage>
</organism>